<accession>A0AAD2FQ10</accession>
<comment type="caution">
    <text evidence="2">The sequence shown here is derived from an EMBL/GenBank/DDBJ whole genome shotgun (WGS) entry which is preliminary data.</text>
</comment>
<organism evidence="2 3">
    <name type="scientific">Cylindrotheca closterium</name>
    <dbReference type="NCBI Taxonomy" id="2856"/>
    <lineage>
        <taxon>Eukaryota</taxon>
        <taxon>Sar</taxon>
        <taxon>Stramenopiles</taxon>
        <taxon>Ochrophyta</taxon>
        <taxon>Bacillariophyta</taxon>
        <taxon>Bacillariophyceae</taxon>
        <taxon>Bacillariophycidae</taxon>
        <taxon>Bacillariales</taxon>
        <taxon>Bacillariaceae</taxon>
        <taxon>Cylindrotheca</taxon>
    </lineage>
</organism>
<feature type="domain" description="Cyclin N-terminal" evidence="1">
    <location>
        <begin position="36"/>
        <end position="143"/>
    </location>
</feature>
<sequence length="290" mass="33013">MSTNTRSRTINETRDRLNHMKELECSAYKRPLRVIEPFNGQWRKLIIEWMFSITHYCGLRHGAVAAAVYYLDASVEKGLIKSRQDYQVAAMTAFHLGLKVYDSPSIRMIRLESLVKLGSGGFGEKEVLEMEGKMLFALEWRMNPPTASCFLSQYLDLLPTHNMQPHVRTKIELTALRLIERTMSTDYFSLMESSLLAHAALLLALDTMPPNKLDVELVGNFFIDLAQVTYVERDSHSLCRSILLLDCIANGQPVPWHELDDCTGKKAGQTKSWEQAYAGPQHSPRGYDLQ</sequence>
<evidence type="ECO:0000313" key="2">
    <source>
        <dbReference type="EMBL" id="CAJ1949145.1"/>
    </source>
</evidence>
<dbReference type="Pfam" id="PF00134">
    <property type="entry name" value="Cyclin_N"/>
    <property type="match status" value="1"/>
</dbReference>
<dbReference type="PANTHER" id="PTHR10177">
    <property type="entry name" value="CYCLINS"/>
    <property type="match status" value="1"/>
</dbReference>
<dbReference type="InterPro" id="IPR006671">
    <property type="entry name" value="Cyclin_N"/>
</dbReference>
<dbReference type="SUPFAM" id="SSF47954">
    <property type="entry name" value="Cyclin-like"/>
    <property type="match status" value="1"/>
</dbReference>
<dbReference type="InterPro" id="IPR039361">
    <property type="entry name" value="Cyclin"/>
</dbReference>
<evidence type="ECO:0000313" key="3">
    <source>
        <dbReference type="Proteomes" id="UP001295423"/>
    </source>
</evidence>
<reference evidence="2" key="1">
    <citation type="submission" date="2023-08" db="EMBL/GenBank/DDBJ databases">
        <authorList>
            <person name="Audoor S."/>
            <person name="Bilcke G."/>
        </authorList>
    </citation>
    <scope>NUCLEOTIDE SEQUENCE</scope>
</reference>
<dbReference type="EMBL" id="CAKOGP040001758">
    <property type="protein sequence ID" value="CAJ1949145.1"/>
    <property type="molecule type" value="Genomic_DNA"/>
</dbReference>
<dbReference type="InterPro" id="IPR036915">
    <property type="entry name" value="Cyclin-like_sf"/>
</dbReference>
<proteinExistence type="predicted"/>
<dbReference type="Gene3D" id="1.10.472.10">
    <property type="entry name" value="Cyclin-like"/>
    <property type="match status" value="2"/>
</dbReference>
<evidence type="ECO:0000259" key="1">
    <source>
        <dbReference type="Pfam" id="PF00134"/>
    </source>
</evidence>
<dbReference type="Proteomes" id="UP001295423">
    <property type="component" value="Unassembled WGS sequence"/>
</dbReference>
<protein>
    <recommendedName>
        <fullName evidence="1">Cyclin N-terminal domain-containing protein</fullName>
    </recommendedName>
</protein>
<name>A0AAD2FQ10_9STRA</name>
<gene>
    <name evidence="2" type="ORF">CYCCA115_LOCUS11948</name>
</gene>
<keyword evidence="3" id="KW-1185">Reference proteome</keyword>
<dbReference type="AlphaFoldDB" id="A0AAD2FQ10"/>